<dbReference type="RefSeq" id="WP_311340023.1">
    <property type="nucleotide sequence ID" value="NZ_JAVRHS010000002.1"/>
</dbReference>
<keyword evidence="2" id="KW-0328">Glycosyltransferase</keyword>
<evidence type="ECO:0000313" key="2">
    <source>
        <dbReference type="EMBL" id="MDT0575464.1"/>
    </source>
</evidence>
<dbReference type="PANTHER" id="PTHR43685:SF2">
    <property type="entry name" value="GLYCOSYLTRANSFERASE 2-LIKE DOMAIN-CONTAINING PROTEIN"/>
    <property type="match status" value="1"/>
</dbReference>
<keyword evidence="2" id="KW-0808">Transferase</keyword>
<dbReference type="InterPro" id="IPR029044">
    <property type="entry name" value="Nucleotide-diphossugar_trans"/>
</dbReference>
<organism evidence="2 3">
    <name type="scientific">Croceicoccus esteveae</name>
    <dbReference type="NCBI Taxonomy" id="3075597"/>
    <lineage>
        <taxon>Bacteria</taxon>
        <taxon>Pseudomonadati</taxon>
        <taxon>Pseudomonadota</taxon>
        <taxon>Alphaproteobacteria</taxon>
        <taxon>Sphingomonadales</taxon>
        <taxon>Erythrobacteraceae</taxon>
        <taxon>Croceicoccus</taxon>
    </lineage>
</organism>
<keyword evidence="3" id="KW-1185">Reference proteome</keyword>
<dbReference type="GO" id="GO:0016757">
    <property type="term" value="F:glycosyltransferase activity"/>
    <property type="evidence" value="ECO:0007669"/>
    <property type="project" value="UniProtKB-KW"/>
</dbReference>
<dbReference type="EMBL" id="JAVRHS010000002">
    <property type="protein sequence ID" value="MDT0575464.1"/>
    <property type="molecule type" value="Genomic_DNA"/>
</dbReference>
<reference evidence="2 3" key="1">
    <citation type="submission" date="2023-09" db="EMBL/GenBank/DDBJ databases">
        <authorList>
            <person name="Rey-Velasco X."/>
        </authorList>
    </citation>
    <scope>NUCLEOTIDE SEQUENCE [LARGE SCALE GENOMIC DNA]</scope>
    <source>
        <strain evidence="2 3">F390</strain>
    </source>
</reference>
<name>A0ABU2ZGL7_9SPHN</name>
<comment type="caution">
    <text evidence="2">The sequence shown here is derived from an EMBL/GenBank/DDBJ whole genome shotgun (WGS) entry which is preliminary data.</text>
</comment>
<dbReference type="InterPro" id="IPR050834">
    <property type="entry name" value="Glycosyltransf_2"/>
</dbReference>
<dbReference type="Pfam" id="PF00535">
    <property type="entry name" value="Glycos_transf_2"/>
    <property type="match status" value="1"/>
</dbReference>
<gene>
    <name evidence="2" type="ORF">RM533_04635</name>
</gene>
<dbReference type="SUPFAM" id="SSF53448">
    <property type="entry name" value="Nucleotide-diphospho-sugar transferases"/>
    <property type="match status" value="1"/>
</dbReference>
<sequence>MGNPLQASQLPRTRQQTEAHADILRLDIQSGQRPVASRRTLVIFEADNLPVGQRWVEAGEPVVIPDDVTARVLTRRKAPQVDAFAGSTSVVICTRDRPDELERCLASFSRQSRTPDELIVVDNASRGERTREVVLAAHATYVREDRPGLDYARNAGARAASGDIVLYTDDDTELHPHWVANTAAAFDKPEVMGVTGLVLPAALTTKAQWIFETEWGFGRGFDPIDFGREFFLATRKDGCPAWTIGAGANMAFRRRIFDEIGFFDERLDVGQAGCSGDSEFWYRVLAAGYVCRYEPTAVMYHHHRLEMAGLASQIYFYMRGHTAALMVQYQRTGEKGNLRRAFILLPRYYLGLGFDRLTRRVSKDQHFVGKQIAGAISGIWFFARNFRLPSP</sequence>
<proteinExistence type="predicted"/>
<dbReference type="Proteomes" id="UP001259803">
    <property type="component" value="Unassembled WGS sequence"/>
</dbReference>
<protein>
    <submittedName>
        <fullName evidence="2">Glycosyltransferase</fullName>
        <ecNumber evidence="2">2.4.-.-</ecNumber>
    </submittedName>
</protein>
<accession>A0ABU2ZGL7</accession>
<evidence type="ECO:0000259" key="1">
    <source>
        <dbReference type="Pfam" id="PF00535"/>
    </source>
</evidence>
<dbReference type="Gene3D" id="3.90.550.10">
    <property type="entry name" value="Spore Coat Polysaccharide Biosynthesis Protein SpsA, Chain A"/>
    <property type="match status" value="1"/>
</dbReference>
<dbReference type="InterPro" id="IPR001173">
    <property type="entry name" value="Glyco_trans_2-like"/>
</dbReference>
<dbReference type="PANTHER" id="PTHR43685">
    <property type="entry name" value="GLYCOSYLTRANSFERASE"/>
    <property type="match status" value="1"/>
</dbReference>
<dbReference type="EC" id="2.4.-.-" evidence="2"/>
<feature type="domain" description="Glycosyltransferase 2-like" evidence="1">
    <location>
        <begin position="89"/>
        <end position="260"/>
    </location>
</feature>
<evidence type="ECO:0000313" key="3">
    <source>
        <dbReference type="Proteomes" id="UP001259803"/>
    </source>
</evidence>